<dbReference type="SUPFAM" id="SSF51905">
    <property type="entry name" value="FAD/NAD(P)-binding domain"/>
    <property type="match status" value="1"/>
</dbReference>
<organism evidence="2 3">
    <name type="scientific">Streptomyces pathocidini</name>
    <dbReference type="NCBI Taxonomy" id="1650571"/>
    <lineage>
        <taxon>Bacteria</taxon>
        <taxon>Bacillati</taxon>
        <taxon>Actinomycetota</taxon>
        <taxon>Actinomycetes</taxon>
        <taxon>Kitasatosporales</taxon>
        <taxon>Streptomycetaceae</taxon>
        <taxon>Streptomyces</taxon>
    </lineage>
</organism>
<sequence>MTHDRLACAVVIGSGICGLAAARVLSDHFERVVLVERDDLSGERGRRGVPQARHVHGLLARGGQHLEELFPGLRDELRSAGGPLFDHGEMAPTRVWAGAIPPVRSGVLAHAFSRDLLESRIRTRVVALPSVELRAGTAVEELHLEGGRVAGVRVRTAAADGEKGHSEVLEADLVVDASGRFSALPDWLEKAGFPRPRETVVDAGLAYATRTFTAPPQAYWGLQQINQAPEHPRGVYVAGVEQGRWIVTLFGAADDHPPADEEGWLEFARSLGNLHLDRLLDAATPEPGVHRFTRTQNRRVEYAALTRRPDRLIAIGDSVCAFNPVYGQGMTVSVLQTVALGRHLERARTRGLDGMARRYQREIARLIRLPWLMSTSEDLIWQHHREGKALPALLRASNWYKQRLLYLAVHDPEVFRLFLRVYHMLAPTAAMAGPRILAKVIFNGESPAAQRAVN</sequence>
<gene>
    <name evidence="2" type="ORF">ACH429_08505</name>
</gene>
<evidence type="ECO:0000313" key="3">
    <source>
        <dbReference type="Proteomes" id="UP001611548"/>
    </source>
</evidence>
<dbReference type="Proteomes" id="UP001611548">
    <property type="component" value="Unassembled WGS sequence"/>
</dbReference>
<comment type="caution">
    <text evidence="2">The sequence shown here is derived from an EMBL/GenBank/DDBJ whole genome shotgun (WGS) entry which is preliminary data.</text>
</comment>
<reference evidence="2 3" key="1">
    <citation type="submission" date="2024-10" db="EMBL/GenBank/DDBJ databases">
        <title>The Natural Products Discovery Center: Release of the First 8490 Sequenced Strains for Exploring Actinobacteria Biosynthetic Diversity.</title>
        <authorList>
            <person name="Kalkreuter E."/>
            <person name="Kautsar S.A."/>
            <person name="Yang D."/>
            <person name="Bader C.D."/>
            <person name="Teijaro C.N."/>
            <person name="Fluegel L."/>
            <person name="Davis C.M."/>
            <person name="Simpson J.R."/>
            <person name="Lauterbach L."/>
            <person name="Steele A.D."/>
            <person name="Gui C."/>
            <person name="Meng S."/>
            <person name="Li G."/>
            <person name="Viehrig K."/>
            <person name="Ye F."/>
            <person name="Su P."/>
            <person name="Kiefer A.F."/>
            <person name="Nichols A."/>
            <person name="Cepeda A.J."/>
            <person name="Yan W."/>
            <person name="Fan B."/>
            <person name="Jiang Y."/>
            <person name="Adhikari A."/>
            <person name="Zheng C.-J."/>
            <person name="Schuster L."/>
            <person name="Cowan T.M."/>
            <person name="Smanski M.J."/>
            <person name="Chevrette M.G."/>
            <person name="De Carvalho L.P.S."/>
            <person name="Shen B."/>
        </authorList>
    </citation>
    <scope>NUCLEOTIDE SEQUENCE [LARGE SCALE GENOMIC DNA]</scope>
    <source>
        <strain evidence="2 3">NPDC020327</strain>
    </source>
</reference>
<name>A0ABW7UND7_9ACTN</name>
<dbReference type="PANTHER" id="PTHR43422:SF3">
    <property type="entry name" value="THIAMINE THIAZOLE SYNTHASE"/>
    <property type="match status" value="1"/>
</dbReference>
<dbReference type="PANTHER" id="PTHR43422">
    <property type="entry name" value="THIAMINE THIAZOLE SYNTHASE"/>
    <property type="match status" value="1"/>
</dbReference>
<protein>
    <submittedName>
        <fullName evidence="2">FAD-dependent oxidoreductase</fullName>
    </submittedName>
</protein>
<dbReference type="Pfam" id="PF01494">
    <property type="entry name" value="FAD_binding_3"/>
    <property type="match status" value="1"/>
</dbReference>
<keyword evidence="3" id="KW-1185">Reference proteome</keyword>
<evidence type="ECO:0000313" key="2">
    <source>
        <dbReference type="EMBL" id="MFI1964164.1"/>
    </source>
</evidence>
<feature type="domain" description="FAD-binding" evidence="1">
    <location>
        <begin position="10"/>
        <end position="362"/>
    </location>
</feature>
<accession>A0ABW7UND7</accession>
<dbReference type="Gene3D" id="3.50.50.60">
    <property type="entry name" value="FAD/NAD(P)-binding domain"/>
    <property type="match status" value="1"/>
</dbReference>
<proteinExistence type="predicted"/>
<evidence type="ECO:0000259" key="1">
    <source>
        <dbReference type="Pfam" id="PF01494"/>
    </source>
</evidence>
<dbReference type="InterPro" id="IPR002938">
    <property type="entry name" value="FAD-bd"/>
</dbReference>
<dbReference type="InterPro" id="IPR036188">
    <property type="entry name" value="FAD/NAD-bd_sf"/>
</dbReference>
<dbReference type="RefSeq" id="WP_157859063.1">
    <property type="nucleotide sequence ID" value="NZ_JBIRWE010000003.1"/>
</dbReference>
<dbReference type="EMBL" id="JBIRWE010000003">
    <property type="protein sequence ID" value="MFI1964164.1"/>
    <property type="molecule type" value="Genomic_DNA"/>
</dbReference>